<dbReference type="KEGG" id="sod:Sant_3502"/>
<keyword evidence="2" id="KW-1185">Reference proteome</keyword>
<name>W0HXL0_9GAMM</name>
<dbReference type="Proteomes" id="UP000019028">
    <property type="component" value="Chromosome"/>
</dbReference>
<reference evidence="1 2" key="1">
    <citation type="journal article" date="2014" name="Genome Biol. Evol.">
        <title>Genome degeneration and adaptation in a nascent stage of symbiosis.</title>
        <authorList>
            <person name="Oakeson K.F."/>
            <person name="Gil R."/>
            <person name="Clayton A.L."/>
            <person name="Dunn D.M."/>
            <person name="von Niederhausern A.C."/>
            <person name="Hamil C."/>
            <person name="Aoyagi A."/>
            <person name="Duval B."/>
            <person name="Baca A."/>
            <person name="Silva F.J."/>
            <person name="Vallier A."/>
            <person name="Jackson D.G."/>
            <person name="Latorre A."/>
            <person name="Weiss R.B."/>
            <person name="Heddi A."/>
            <person name="Moya A."/>
            <person name="Dale C."/>
        </authorList>
    </citation>
    <scope>NUCLEOTIDE SEQUENCE [LARGE SCALE GENOMIC DNA]</scope>
    <source>
        <strain evidence="1 2">HS1</strain>
    </source>
</reference>
<gene>
    <name evidence="1" type="ORF">Sant_3502</name>
</gene>
<accession>W0HXL0</accession>
<evidence type="ECO:0000313" key="1">
    <source>
        <dbReference type="EMBL" id="AHF78489.1"/>
    </source>
</evidence>
<evidence type="ECO:0000313" key="2">
    <source>
        <dbReference type="Proteomes" id="UP000019028"/>
    </source>
</evidence>
<dbReference type="HOGENOM" id="CLU_1554256_0_0_6"/>
<protein>
    <submittedName>
        <fullName evidence="1">Uncharacterized protein</fullName>
    </submittedName>
</protein>
<proteinExistence type="predicted"/>
<organism evidence="1 2">
    <name type="scientific">Sodalis praecaptivus</name>
    <dbReference type="NCBI Taxonomy" id="1239307"/>
    <lineage>
        <taxon>Bacteria</taxon>
        <taxon>Pseudomonadati</taxon>
        <taxon>Pseudomonadota</taxon>
        <taxon>Gammaproteobacteria</taxon>
        <taxon>Enterobacterales</taxon>
        <taxon>Bruguierivoracaceae</taxon>
        <taxon>Sodalis</taxon>
    </lineage>
</organism>
<dbReference type="AlphaFoldDB" id="W0HXL0"/>
<sequence length="174" mass="20122">MPNDLIQHRMNQYWQDVCYTEKFMSQCRKNRTANRRVTVHNVLCRCPSDGQECLRIGNMNGCLENYEFSHFKSLGREMPLMRMTFSDRYNDRHYYCPCPPDPCASKAFYKQCREHETKNMHGVDVAEAEVMLHPKGYPANYSETAKLIGLPEVSCLCPPRFATSVNAAYSSSGR</sequence>
<dbReference type="EMBL" id="CP006569">
    <property type="protein sequence ID" value="AHF78489.1"/>
    <property type="molecule type" value="Genomic_DNA"/>
</dbReference>